<dbReference type="Proteomes" id="UP000018817">
    <property type="component" value="Unassembled WGS sequence"/>
</dbReference>
<dbReference type="AlphaFoldDB" id="W2QMP6"/>
<dbReference type="EMBL" id="KI669572">
    <property type="protein sequence ID" value="ETN14393.1"/>
    <property type="molecule type" value="Genomic_DNA"/>
</dbReference>
<dbReference type="VEuPathDB" id="FungiDB:PPTG_22111"/>
<name>W2QMP6_PHYN3</name>
<reference evidence="2" key="1">
    <citation type="submission" date="2011-12" db="EMBL/GenBank/DDBJ databases">
        <authorList>
            <consortium name="The Broad Institute Genome Sequencing Platform"/>
            <person name="Russ C."/>
            <person name="Tyler B."/>
            <person name="Panabieres F."/>
            <person name="Shan W."/>
            <person name="Tripathy S."/>
            <person name="Grunwald N."/>
            <person name="Machado M."/>
            <person name="Young S.K."/>
            <person name="Zeng Q."/>
            <person name="Gargeya S."/>
            <person name="Fitzgerald M."/>
            <person name="Haas B."/>
            <person name="Abouelleil A."/>
            <person name="Alvarado L."/>
            <person name="Arachchi H.M."/>
            <person name="Berlin A."/>
            <person name="Chapman S.B."/>
            <person name="Gearin G."/>
            <person name="Goldberg J."/>
            <person name="Griggs A."/>
            <person name="Gujja S."/>
            <person name="Hansen M."/>
            <person name="Heiman D."/>
            <person name="Howarth C."/>
            <person name="Larimer J."/>
            <person name="Lui A."/>
            <person name="MacDonald P.J.P."/>
            <person name="McCowen C."/>
            <person name="Montmayeur A."/>
            <person name="Murphy C."/>
            <person name="Neiman D."/>
            <person name="Pearson M."/>
            <person name="Priest M."/>
            <person name="Roberts A."/>
            <person name="Saif S."/>
            <person name="Shea T."/>
            <person name="Sisk P."/>
            <person name="Stolte C."/>
            <person name="Sykes S."/>
            <person name="Wortman J."/>
            <person name="Nusbaum C."/>
            <person name="Birren B."/>
        </authorList>
    </citation>
    <scope>NUCLEOTIDE SEQUENCE [LARGE SCALE GENOMIC DNA]</scope>
    <source>
        <strain evidence="2">INRA-310</strain>
    </source>
</reference>
<protein>
    <submittedName>
        <fullName evidence="1">Uncharacterized protein</fullName>
    </submittedName>
</protein>
<reference evidence="1 2" key="2">
    <citation type="submission" date="2013-11" db="EMBL/GenBank/DDBJ databases">
        <title>The Genome Sequence of Phytophthora parasitica INRA-310.</title>
        <authorList>
            <consortium name="The Broad Institute Genomics Platform"/>
            <person name="Russ C."/>
            <person name="Tyler B."/>
            <person name="Panabieres F."/>
            <person name="Shan W."/>
            <person name="Tripathy S."/>
            <person name="Grunwald N."/>
            <person name="Machado M."/>
            <person name="Johnson C.S."/>
            <person name="Arredondo F."/>
            <person name="Hong C."/>
            <person name="Coffey M."/>
            <person name="Young S.K."/>
            <person name="Zeng Q."/>
            <person name="Gargeya S."/>
            <person name="Fitzgerald M."/>
            <person name="Abouelleil A."/>
            <person name="Alvarado L."/>
            <person name="Chapman S.B."/>
            <person name="Gainer-Dewar J."/>
            <person name="Goldberg J."/>
            <person name="Griggs A."/>
            <person name="Gujja S."/>
            <person name="Hansen M."/>
            <person name="Howarth C."/>
            <person name="Imamovic A."/>
            <person name="Ireland A."/>
            <person name="Larimer J."/>
            <person name="McCowan C."/>
            <person name="Murphy C."/>
            <person name="Pearson M."/>
            <person name="Poon T.W."/>
            <person name="Priest M."/>
            <person name="Roberts A."/>
            <person name="Saif S."/>
            <person name="Shea T."/>
            <person name="Sykes S."/>
            <person name="Wortman J."/>
            <person name="Nusbaum C."/>
            <person name="Birren B."/>
        </authorList>
    </citation>
    <scope>NUCLEOTIDE SEQUENCE [LARGE SCALE GENOMIC DNA]</scope>
    <source>
        <strain evidence="1 2">INRA-310</strain>
    </source>
</reference>
<sequence length="83" mass="9268">MELSLTLPGVLTVRVIERSAAPRNGKQRVITFIPDEGIAVFKTKVLQCLNTDDTWRYAKITENRAIFITPPPPPVTANEPVNH</sequence>
<evidence type="ECO:0000313" key="2">
    <source>
        <dbReference type="Proteomes" id="UP000018817"/>
    </source>
</evidence>
<organism evidence="1 2">
    <name type="scientific">Phytophthora nicotianae (strain INRA-310)</name>
    <name type="common">Phytophthora parasitica</name>
    <dbReference type="NCBI Taxonomy" id="761204"/>
    <lineage>
        <taxon>Eukaryota</taxon>
        <taxon>Sar</taxon>
        <taxon>Stramenopiles</taxon>
        <taxon>Oomycota</taxon>
        <taxon>Peronosporomycetes</taxon>
        <taxon>Peronosporales</taxon>
        <taxon>Peronosporaceae</taxon>
        <taxon>Phytophthora</taxon>
    </lineage>
</organism>
<dbReference type="GeneID" id="20190710"/>
<dbReference type="RefSeq" id="XP_008900253.1">
    <property type="nucleotide sequence ID" value="XM_008902005.1"/>
</dbReference>
<proteinExistence type="predicted"/>
<evidence type="ECO:0000313" key="1">
    <source>
        <dbReference type="EMBL" id="ETN14393.1"/>
    </source>
</evidence>
<accession>W2QMP6</accession>
<gene>
    <name evidence="1" type="ORF">PPTG_22111</name>
</gene>